<proteinExistence type="predicted"/>
<dbReference type="GO" id="GO:0016787">
    <property type="term" value="F:hydrolase activity"/>
    <property type="evidence" value="ECO:0007669"/>
    <property type="project" value="UniProtKB-KW"/>
</dbReference>
<evidence type="ECO:0000313" key="9">
    <source>
        <dbReference type="EMBL" id="KAK5535138.1"/>
    </source>
</evidence>
<dbReference type="PANTHER" id="PTHR47961">
    <property type="entry name" value="DNA POLYMERASE THETA, PUTATIVE (AFU_ORTHOLOGUE AFUA_1G05260)-RELATED"/>
    <property type="match status" value="1"/>
</dbReference>
<dbReference type="Pfam" id="PF20470">
    <property type="entry name" value="HTH_61"/>
    <property type="match status" value="1"/>
</dbReference>
<evidence type="ECO:0000256" key="4">
    <source>
        <dbReference type="ARBA" id="ARBA00022840"/>
    </source>
</evidence>
<evidence type="ECO:0000256" key="6">
    <source>
        <dbReference type="SAM" id="MobiDB-lite"/>
    </source>
</evidence>
<feature type="region of interest" description="Disordered" evidence="6">
    <location>
        <begin position="59"/>
        <end position="80"/>
    </location>
</feature>
<dbReference type="CDD" id="cd18795">
    <property type="entry name" value="SF2_C_Ski2"/>
    <property type="match status" value="1"/>
</dbReference>
<evidence type="ECO:0000256" key="5">
    <source>
        <dbReference type="ARBA" id="ARBA00048988"/>
    </source>
</evidence>
<keyword evidence="1" id="KW-0547">Nucleotide-binding</keyword>
<name>A0AAV9Q3K9_9PEZI</name>
<dbReference type="Gene3D" id="3.40.50.300">
    <property type="entry name" value="P-loop containing nucleotide triphosphate hydrolases"/>
    <property type="match status" value="2"/>
</dbReference>
<dbReference type="GO" id="GO:0043138">
    <property type="term" value="F:3'-5' DNA helicase activity"/>
    <property type="evidence" value="ECO:0007669"/>
    <property type="project" value="UniProtKB-EC"/>
</dbReference>
<evidence type="ECO:0000313" key="10">
    <source>
        <dbReference type="Proteomes" id="UP001345827"/>
    </source>
</evidence>
<dbReference type="InterPro" id="IPR050474">
    <property type="entry name" value="Hel308_SKI2-like"/>
</dbReference>
<organism evidence="9 10">
    <name type="scientific">Vermiconidia calcicola</name>
    <dbReference type="NCBI Taxonomy" id="1690605"/>
    <lineage>
        <taxon>Eukaryota</taxon>
        <taxon>Fungi</taxon>
        <taxon>Dikarya</taxon>
        <taxon>Ascomycota</taxon>
        <taxon>Pezizomycotina</taxon>
        <taxon>Dothideomycetes</taxon>
        <taxon>Dothideomycetidae</taxon>
        <taxon>Mycosphaerellales</taxon>
        <taxon>Extremaceae</taxon>
        <taxon>Vermiconidia</taxon>
    </lineage>
</organism>
<evidence type="ECO:0008006" key="11">
    <source>
        <dbReference type="Google" id="ProtNLM"/>
    </source>
</evidence>
<keyword evidence="4" id="KW-0067">ATP-binding</keyword>
<feature type="domain" description="Helicase ATP-binding" evidence="7">
    <location>
        <begin position="159"/>
        <end position="350"/>
    </location>
</feature>
<dbReference type="Pfam" id="PF00271">
    <property type="entry name" value="Helicase_C"/>
    <property type="match status" value="1"/>
</dbReference>
<comment type="catalytic activity">
    <reaction evidence="5">
        <text>ATP + H2O = ADP + phosphate + H(+)</text>
        <dbReference type="Rhea" id="RHEA:13065"/>
        <dbReference type="ChEBI" id="CHEBI:15377"/>
        <dbReference type="ChEBI" id="CHEBI:15378"/>
        <dbReference type="ChEBI" id="CHEBI:30616"/>
        <dbReference type="ChEBI" id="CHEBI:43474"/>
        <dbReference type="ChEBI" id="CHEBI:456216"/>
        <dbReference type="EC" id="5.6.2.4"/>
    </reaction>
</comment>
<dbReference type="Pfam" id="PF21099">
    <property type="entry name" value="POLQ_helical"/>
    <property type="match status" value="1"/>
</dbReference>
<dbReference type="EMBL" id="JAXLQG010000010">
    <property type="protein sequence ID" value="KAK5535138.1"/>
    <property type="molecule type" value="Genomic_DNA"/>
</dbReference>
<dbReference type="InterPro" id="IPR014001">
    <property type="entry name" value="Helicase_ATP-bd"/>
</dbReference>
<dbReference type="InterPro" id="IPR011545">
    <property type="entry name" value="DEAD/DEAH_box_helicase_dom"/>
</dbReference>
<feature type="compositionally biased region" description="Pro residues" evidence="6">
    <location>
        <begin position="68"/>
        <end position="80"/>
    </location>
</feature>
<evidence type="ECO:0000256" key="1">
    <source>
        <dbReference type="ARBA" id="ARBA00022741"/>
    </source>
</evidence>
<dbReference type="SUPFAM" id="SSF52540">
    <property type="entry name" value="P-loop containing nucleoside triphosphate hydrolases"/>
    <property type="match status" value="1"/>
</dbReference>
<dbReference type="PROSITE" id="PS51194">
    <property type="entry name" value="HELICASE_CTER"/>
    <property type="match status" value="1"/>
</dbReference>
<dbReference type="Pfam" id="PF25453">
    <property type="entry name" value="DUF7898"/>
    <property type="match status" value="1"/>
</dbReference>
<dbReference type="PROSITE" id="PS51192">
    <property type="entry name" value="HELICASE_ATP_BIND_1"/>
    <property type="match status" value="1"/>
</dbReference>
<evidence type="ECO:0000259" key="7">
    <source>
        <dbReference type="PROSITE" id="PS51192"/>
    </source>
</evidence>
<dbReference type="AlphaFoldDB" id="A0AAV9Q3K9"/>
<dbReference type="InterPro" id="IPR057220">
    <property type="entry name" value="DUF7898"/>
</dbReference>
<evidence type="ECO:0000256" key="3">
    <source>
        <dbReference type="ARBA" id="ARBA00022806"/>
    </source>
</evidence>
<dbReference type="InterPro" id="IPR027417">
    <property type="entry name" value="P-loop_NTPase"/>
</dbReference>
<keyword evidence="2" id="KW-0378">Hydrolase</keyword>
<dbReference type="FunFam" id="1.10.3380.20:FF:000005">
    <property type="entry name" value="DNA-directed DNA polymerase theta, putative"/>
    <property type="match status" value="1"/>
</dbReference>
<reference evidence="9 10" key="1">
    <citation type="submission" date="2023-06" db="EMBL/GenBank/DDBJ databases">
        <title>Black Yeasts Isolated from many extreme environments.</title>
        <authorList>
            <person name="Coleine C."/>
            <person name="Stajich J.E."/>
            <person name="Selbmann L."/>
        </authorList>
    </citation>
    <scope>NUCLEOTIDE SEQUENCE [LARGE SCALE GENOMIC DNA]</scope>
    <source>
        <strain evidence="9 10">CCFEE 5887</strain>
    </source>
</reference>
<dbReference type="Gene3D" id="1.10.3380.20">
    <property type="match status" value="1"/>
</dbReference>
<evidence type="ECO:0000256" key="2">
    <source>
        <dbReference type="ARBA" id="ARBA00022801"/>
    </source>
</evidence>
<dbReference type="GO" id="GO:0003676">
    <property type="term" value="F:nucleic acid binding"/>
    <property type="evidence" value="ECO:0007669"/>
    <property type="project" value="InterPro"/>
</dbReference>
<protein>
    <recommendedName>
        <fullName evidence="11">DNA polymerase theta subunit</fullName>
    </recommendedName>
</protein>
<dbReference type="InterPro" id="IPR048960">
    <property type="entry name" value="POLQ-like_helical"/>
</dbReference>
<accession>A0AAV9Q3K9</accession>
<dbReference type="SMART" id="SM00490">
    <property type="entry name" value="HELICc"/>
    <property type="match status" value="1"/>
</dbReference>
<comment type="caution">
    <text evidence="9">The sequence shown here is derived from an EMBL/GenBank/DDBJ whole genome shotgun (WGS) entry which is preliminary data.</text>
</comment>
<dbReference type="SMART" id="SM00487">
    <property type="entry name" value="DEXDc"/>
    <property type="match status" value="1"/>
</dbReference>
<dbReference type="CDD" id="cd18026">
    <property type="entry name" value="DEXHc_POLQ-like"/>
    <property type="match status" value="1"/>
</dbReference>
<dbReference type="InterPro" id="IPR001650">
    <property type="entry name" value="Helicase_C-like"/>
</dbReference>
<dbReference type="GO" id="GO:0005524">
    <property type="term" value="F:ATP binding"/>
    <property type="evidence" value="ECO:0007669"/>
    <property type="project" value="UniProtKB-KW"/>
</dbReference>
<dbReference type="InterPro" id="IPR046931">
    <property type="entry name" value="HTH_61"/>
</dbReference>
<feature type="domain" description="Helicase C-terminal" evidence="8">
    <location>
        <begin position="410"/>
        <end position="603"/>
    </location>
</feature>
<dbReference type="PANTHER" id="PTHR47961:SF6">
    <property type="entry name" value="DNA-DIRECTED DNA POLYMERASE"/>
    <property type="match status" value="1"/>
</dbReference>
<dbReference type="FunFam" id="3.40.50.300:FF:000968">
    <property type="entry name" value="Helicase and polymerase-containing protein TEBICHI"/>
    <property type="match status" value="1"/>
</dbReference>
<evidence type="ECO:0000259" key="8">
    <source>
        <dbReference type="PROSITE" id="PS51194"/>
    </source>
</evidence>
<dbReference type="Proteomes" id="UP001345827">
    <property type="component" value="Unassembled WGS sequence"/>
</dbReference>
<dbReference type="SUPFAM" id="SSF158702">
    <property type="entry name" value="Sec63 N-terminal domain-like"/>
    <property type="match status" value="1"/>
</dbReference>
<keyword evidence="3" id="KW-0347">Helicase</keyword>
<keyword evidence="10" id="KW-1185">Reference proteome</keyword>
<gene>
    <name evidence="9" type="ORF">LTR25_006146</name>
</gene>
<sequence>MAPTGQRPTVTYGQPTTLDVARNQKYNVLPVAGTKRGCDDLEILVAPPVQPIQQSLSIRQLPAQTTSPLPPRPRESPLPPRLQASRIIPVEAANHSQANAASRLVPLPPKISSTPGPSQNPLLTLRHPRYGLPSKLIDNLESLGVRSIYPWQSSCLLGKGLLEGEQNLVYTAPTGGGKSLVADILLLKRIIETPGKKSILVLPYVALVQEKLKWLRALVDGVTKNVEDIPDGQPNPTWRRSSTLIRVAGFFGGSKSSMNWSDCDVAVCTIEKANSIVNTAIEEGKYGELGVVVLDELHMLNDEHRGYLMELLATKLMSLDTGVQIVGMSATLPNPQLLAKWLNAKFYIAKYRPIPIEEHLVYENEVYPTANAKEFFRTASQLTAKSVTSTPRPKARRTISKSDHHDLANPMTNAVVALSVETAVAGHGALVFCNSRMGAERTACLISDAIPVDTCDPQTHDRRQDLLASLRALPGGFESSFLKTVPCGVGFHHAGLTIEERDLVAEAYDVGVLKVMVATCSLAAGINLPARRVILNGARMGRDLVGPAMLRQMRGRAGRKGKDEIGETYLCCHQSDLEAVAELLEAEMPPVISCLTPEKRGIKRAVLEVVAIRMASSRVALDQYVHSSLLWHTTDHAVVEEMVELSIRDLLESELIQTTEDEGCLEPTKLGLAVVASGLSPEDGVFVHSELRRALESFVMDGDMHIFYLFTPVQTAGLGEISWLKFRDQLENLDESGMRALRLVGVNPAFVNRLVNSGAELKENTPDEIRLARIYRRAYSAFQLRDLCNEFPVHEISVKYSVPRGQIQTLAQTCHGFAAGMIKFCERMGWGMLGAVLEHMLDRLRAGARADLLEMAQVAFVKSRMARIFWENGFKSVRALSEADPQALVPVMMQAQTRKMKLPGEAAAKFKAKLLARAEIIVSSASRVWERQQMVRWEEE</sequence>
<dbReference type="Pfam" id="PF00270">
    <property type="entry name" value="DEAD"/>
    <property type="match status" value="1"/>
</dbReference>